<proteinExistence type="predicted"/>
<accession>A0A1E3HFL2</accession>
<dbReference type="AlphaFoldDB" id="A0A1E3HFL2"/>
<comment type="caution">
    <text evidence="1">The sequence shown here is derived from an EMBL/GenBank/DDBJ whole genome shotgun (WGS) entry which is preliminary data.</text>
</comment>
<dbReference type="OrthoDB" id="3365310at2759"/>
<dbReference type="RefSeq" id="XP_018990767.1">
    <property type="nucleotide sequence ID" value="XM_019140792.1"/>
</dbReference>
<protein>
    <submittedName>
        <fullName evidence="1">Uncharacterized protein</fullName>
    </submittedName>
</protein>
<organism evidence="1 2">
    <name type="scientific">Cryptococcus amylolentus CBS 6039</name>
    <dbReference type="NCBI Taxonomy" id="1295533"/>
    <lineage>
        <taxon>Eukaryota</taxon>
        <taxon>Fungi</taxon>
        <taxon>Dikarya</taxon>
        <taxon>Basidiomycota</taxon>
        <taxon>Agaricomycotina</taxon>
        <taxon>Tremellomycetes</taxon>
        <taxon>Tremellales</taxon>
        <taxon>Cryptococcaceae</taxon>
        <taxon>Cryptococcus</taxon>
    </lineage>
</organism>
<dbReference type="Proteomes" id="UP000094065">
    <property type="component" value="Unassembled WGS sequence"/>
</dbReference>
<keyword evidence="2" id="KW-1185">Reference proteome</keyword>
<sequence>MSFYRARSLLSLSFSTIPSLRMSFSATSFKPQKDAHCSRYLFRQPSPAASRESPWPVVFLRAKGLGEEPGEWADWSGMFAEKGYTAIEIDITAPTPIEDAESPFGQMSNSLSSQIRLSAIPFPPIIIARGLSTLLAQTFISDFPASALVLVDPVPDEDPRPEGFGTALDGSSKGQGWAWPKFDFEPHFPILLISSQSQLNGLSVSNRLLRTHTGIDPNKKGFLGRLGGGGGKGVEVVAADGLEGGQLGEGARVEVERWMDRCGF</sequence>
<evidence type="ECO:0000313" key="1">
    <source>
        <dbReference type="EMBL" id="ODN75117.1"/>
    </source>
</evidence>
<dbReference type="GeneID" id="30157637"/>
<evidence type="ECO:0000313" key="2">
    <source>
        <dbReference type="Proteomes" id="UP000094065"/>
    </source>
</evidence>
<reference evidence="1 2" key="1">
    <citation type="submission" date="2016-06" db="EMBL/GenBank/DDBJ databases">
        <title>Evolution of pathogenesis and genome organization in the Tremellales.</title>
        <authorList>
            <person name="Cuomo C."/>
            <person name="Litvintseva A."/>
            <person name="Heitman J."/>
            <person name="Chen Y."/>
            <person name="Sun S."/>
            <person name="Springer D."/>
            <person name="Dromer F."/>
            <person name="Young S."/>
            <person name="Zeng Q."/>
            <person name="Chapman S."/>
            <person name="Gujja S."/>
            <person name="Saif S."/>
            <person name="Birren B."/>
        </authorList>
    </citation>
    <scope>NUCLEOTIDE SEQUENCE [LARGE SCALE GENOMIC DNA]</scope>
    <source>
        <strain evidence="1 2">CBS 6039</strain>
    </source>
</reference>
<dbReference type="EMBL" id="AWGJ01000010">
    <property type="protein sequence ID" value="ODN75117.1"/>
    <property type="molecule type" value="Genomic_DNA"/>
</dbReference>
<gene>
    <name evidence="1" type="ORF">L202_06328</name>
</gene>
<name>A0A1E3HFL2_9TREE</name>